<sequence>MATGGREGGQAELSRRRQAFRTGATDSLDELSEEERRETERALYEYVFRRAEKDEKLSRDEVESFREAEINKARTESEATSESDGGGGGESNAKAVGRRLAELGDEIDSMYSGHFEDIMQMYSDNPDQAFVTFSTVLQNVFEWDEFGLPKLNVGRIAAVLGYCYHLCKNYISKYFSSSGLLSVLAVIASFLVKFFLKAKFYDMLKRVGGWGQLIQLPAASVLNRIASTPNFFLVVGVASLAIYAFQYFRGR</sequence>
<dbReference type="GO" id="GO:0005741">
    <property type="term" value="C:mitochondrial outer membrane"/>
    <property type="evidence" value="ECO:0007669"/>
    <property type="project" value="TreeGrafter"/>
</dbReference>
<dbReference type="OrthoDB" id="6020735at2759"/>
<evidence type="ECO:0000256" key="2">
    <source>
        <dbReference type="ARBA" id="ARBA00022703"/>
    </source>
</evidence>
<keyword evidence="4" id="KW-0812">Transmembrane</keyword>
<protein>
    <recommendedName>
        <fullName evidence="5">Bcl-2 Bcl-2 homology region 1-3 domain-containing protein</fullName>
    </recommendedName>
</protein>
<proteinExistence type="inferred from homology"/>
<evidence type="ECO:0000256" key="3">
    <source>
        <dbReference type="SAM" id="MobiDB-lite"/>
    </source>
</evidence>
<feature type="transmembrane region" description="Helical" evidence="4">
    <location>
        <begin position="174"/>
        <end position="196"/>
    </location>
</feature>
<dbReference type="Pfam" id="PF00452">
    <property type="entry name" value="Bcl-2"/>
    <property type="match status" value="1"/>
</dbReference>
<keyword evidence="7" id="KW-1185">Reference proteome</keyword>
<dbReference type="GO" id="GO:0008630">
    <property type="term" value="P:intrinsic apoptotic signaling pathway in response to DNA damage"/>
    <property type="evidence" value="ECO:0007669"/>
    <property type="project" value="TreeGrafter"/>
</dbReference>
<dbReference type="PANTHER" id="PTHR11256:SF41">
    <property type="entry name" value="BCL-2 HOMOLOGOUS ANTAGONIST_KILLER"/>
    <property type="match status" value="1"/>
</dbReference>
<evidence type="ECO:0000313" key="6">
    <source>
        <dbReference type="EnsemblMetazoa" id="Aqu2.1.41536_001"/>
    </source>
</evidence>
<dbReference type="GO" id="GO:0015288">
    <property type="term" value="F:porin activity"/>
    <property type="evidence" value="ECO:0007669"/>
    <property type="project" value="TreeGrafter"/>
</dbReference>
<reference evidence="6" key="2">
    <citation type="submission" date="2017-05" db="UniProtKB">
        <authorList>
            <consortium name="EnsemblMetazoa"/>
        </authorList>
    </citation>
    <scope>IDENTIFICATION</scope>
</reference>
<dbReference type="GO" id="GO:0001836">
    <property type="term" value="P:release of cytochrome c from mitochondria"/>
    <property type="evidence" value="ECO:0007669"/>
    <property type="project" value="TreeGrafter"/>
</dbReference>
<feature type="region of interest" description="Disordered" evidence="3">
    <location>
        <begin position="55"/>
        <end position="93"/>
    </location>
</feature>
<name>A0A1X7VMB9_AMPQE</name>
<dbReference type="InterPro" id="IPR002475">
    <property type="entry name" value="Bcl2-like"/>
</dbReference>
<dbReference type="InterPro" id="IPR036834">
    <property type="entry name" value="Bcl-2-like_sf"/>
</dbReference>
<feature type="region of interest" description="Disordered" evidence="3">
    <location>
        <begin position="1"/>
        <end position="39"/>
    </location>
</feature>
<dbReference type="GO" id="GO:0097192">
    <property type="term" value="P:extrinsic apoptotic signaling pathway in absence of ligand"/>
    <property type="evidence" value="ECO:0007669"/>
    <property type="project" value="TreeGrafter"/>
</dbReference>
<keyword evidence="2" id="KW-0053">Apoptosis</keyword>
<keyword evidence="4" id="KW-0472">Membrane</keyword>
<dbReference type="InterPro" id="IPR026298">
    <property type="entry name" value="Bcl-2_fam"/>
</dbReference>
<feature type="domain" description="Bcl-2 Bcl-2 homology region 1-3" evidence="5">
    <location>
        <begin position="100"/>
        <end position="210"/>
    </location>
</feature>
<comment type="similarity">
    <text evidence="1">Belongs to the Bcl-2 family.</text>
</comment>
<gene>
    <name evidence="6" type="primary">100636521</name>
</gene>
<dbReference type="Proteomes" id="UP000007879">
    <property type="component" value="Unassembled WGS sequence"/>
</dbReference>
<dbReference type="SUPFAM" id="SSF56854">
    <property type="entry name" value="Bcl-2 inhibitors of programmed cell death"/>
    <property type="match status" value="1"/>
</dbReference>
<evidence type="ECO:0000313" key="7">
    <source>
        <dbReference type="Proteomes" id="UP000007879"/>
    </source>
</evidence>
<dbReference type="GO" id="GO:0042981">
    <property type="term" value="P:regulation of apoptotic process"/>
    <property type="evidence" value="ECO:0007669"/>
    <property type="project" value="InterPro"/>
</dbReference>
<dbReference type="EnsemblMetazoa" id="Aqu2.1.41536_001">
    <property type="protein sequence ID" value="Aqu2.1.41536_001"/>
    <property type="gene ID" value="Aqu2.1.41536"/>
</dbReference>
<accession>A0A1X7VMB9</accession>
<feature type="compositionally biased region" description="Basic and acidic residues" evidence="3">
    <location>
        <begin position="55"/>
        <end position="77"/>
    </location>
</feature>
<dbReference type="STRING" id="400682.A0A1X7VMB9"/>
<dbReference type="EnsemblMetazoa" id="XM_003383377.3">
    <property type="protein sequence ID" value="XP_003383425.1"/>
    <property type="gene ID" value="LOC100636521"/>
</dbReference>
<dbReference type="GO" id="GO:0051400">
    <property type="term" value="F:BH domain binding"/>
    <property type="evidence" value="ECO:0007669"/>
    <property type="project" value="TreeGrafter"/>
</dbReference>
<evidence type="ECO:0000256" key="4">
    <source>
        <dbReference type="SAM" id="Phobius"/>
    </source>
</evidence>
<dbReference type="KEGG" id="aqu:100636521"/>
<evidence type="ECO:0000259" key="5">
    <source>
        <dbReference type="Pfam" id="PF00452"/>
    </source>
</evidence>
<keyword evidence="4" id="KW-1133">Transmembrane helix</keyword>
<dbReference type="PROSITE" id="PS50062">
    <property type="entry name" value="BCL2_FAMILY"/>
    <property type="match status" value="1"/>
</dbReference>
<dbReference type="InParanoid" id="A0A1X7VMB9"/>
<feature type="transmembrane region" description="Helical" evidence="4">
    <location>
        <begin position="231"/>
        <end position="248"/>
    </location>
</feature>
<dbReference type="eggNOG" id="KOG4728">
    <property type="taxonomic scope" value="Eukaryota"/>
</dbReference>
<reference evidence="7" key="1">
    <citation type="journal article" date="2010" name="Nature">
        <title>The Amphimedon queenslandica genome and the evolution of animal complexity.</title>
        <authorList>
            <person name="Srivastava M."/>
            <person name="Simakov O."/>
            <person name="Chapman J."/>
            <person name="Fahey B."/>
            <person name="Gauthier M.E."/>
            <person name="Mitros T."/>
            <person name="Richards G.S."/>
            <person name="Conaco C."/>
            <person name="Dacre M."/>
            <person name="Hellsten U."/>
            <person name="Larroux C."/>
            <person name="Putnam N.H."/>
            <person name="Stanke M."/>
            <person name="Adamska M."/>
            <person name="Darling A."/>
            <person name="Degnan S.M."/>
            <person name="Oakley T.H."/>
            <person name="Plachetzki D.C."/>
            <person name="Zhai Y."/>
            <person name="Adamski M."/>
            <person name="Calcino A."/>
            <person name="Cummins S.F."/>
            <person name="Goodstein D.M."/>
            <person name="Harris C."/>
            <person name="Jackson D.J."/>
            <person name="Leys S.P."/>
            <person name="Shu S."/>
            <person name="Woodcroft B.J."/>
            <person name="Vervoort M."/>
            <person name="Kosik K.S."/>
            <person name="Manning G."/>
            <person name="Degnan B.M."/>
            <person name="Rokhsar D.S."/>
        </authorList>
    </citation>
    <scope>NUCLEOTIDE SEQUENCE [LARGE SCALE GENOMIC DNA]</scope>
</reference>
<organism evidence="6">
    <name type="scientific">Amphimedon queenslandica</name>
    <name type="common">Sponge</name>
    <dbReference type="NCBI Taxonomy" id="400682"/>
    <lineage>
        <taxon>Eukaryota</taxon>
        <taxon>Metazoa</taxon>
        <taxon>Porifera</taxon>
        <taxon>Demospongiae</taxon>
        <taxon>Heteroscleromorpha</taxon>
        <taxon>Haplosclerida</taxon>
        <taxon>Niphatidae</taxon>
        <taxon>Amphimedon</taxon>
    </lineage>
</organism>
<dbReference type="InterPro" id="IPR046371">
    <property type="entry name" value="Bcl-2_BH1-3"/>
</dbReference>
<evidence type="ECO:0000256" key="1">
    <source>
        <dbReference type="ARBA" id="ARBA00009458"/>
    </source>
</evidence>
<dbReference type="AlphaFoldDB" id="A0A1X7VMB9"/>
<dbReference type="PANTHER" id="PTHR11256">
    <property type="entry name" value="BCL-2 RELATED"/>
    <property type="match status" value="1"/>
</dbReference>
<dbReference type="Gene3D" id="1.10.437.10">
    <property type="entry name" value="Blc2-like"/>
    <property type="match status" value="1"/>
</dbReference>